<dbReference type="SUPFAM" id="SSF56784">
    <property type="entry name" value="HAD-like"/>
    <property type="match status" value="1"/>
</dbReference>
<organism evidence="12 13">
    <name type="scientific">Dactylosporangium sucinum</name>
    <dbReference type="NCBI Taxonomy" id="1424081"/>
    <lineage>
        <taxon>Bacteria</taxon>
        <taxon>Bacillati</taxon>
        <taxon>Actinomycetota</taxon>
        <taxon>Actinomycetes</taxon>
        <taxon>Micromonosporales</taxon>
        <taxon>Micromonosporaceae</taxon>
        <taxon>Dactylosporangium</taxon>
    </lineage>
</organism>
<gene>
    <name evidence="12" type="ORF">GCM10007977_082290</name>
</gene>
<dbReference type="InterPro" id="IPR001757">
    <property type="entry name" value="P_typ_ATPase"/>
</dbReference>
<dbReference type="InterPro" id="IPR036412">
    <property type="entry name" value="HAD-like_sf"/>
</dbReference>
<feature type="transmembrane region" description="Helical" evidence="10">
    <location>
        <begin position="781"/>
        <end position="801"/>
    </location>
</feature>
<dbReference type="GO" id="GO:0016887">
    <property type="term" value="F:ATP hydrolysis activity"/>
    <property type="evidence" value="ECO:0007669"/>
    <property type="project" value="InterPro"/>
</dbReference>
<evidence type="ECO:0000313" key="13">
    <source>
        <dbReference type="Proteomes" id="UP000642070"/>
    </source>
</evidence>
<dbReference type="SFLD" id="SFLDG00002">
    <property type="entry name" value="C1.7:_P-type_atpase_like"/>
    <property type="match status" value="1"/>
</dbReference>
<dbReference type="InterPro" id="IPR023214">
    <property type="entry name" value="HAD_sf"/>
</dbReference>
<evidence type="ECO:0000313" key="12">
    <source>
        <dbReference type="EMBL" id="GGM68057.1"/>
    </source>
</evidence>
<evidence type="ECO:0000256" key="8">
    <source>
        <dbReference type="ARBA" id="ARBA00049360"/>
    </source>
</evidence>
<keyword evidence="4" id="KW-0067">ATP-binding</keyword>
<dbReference type="SMART" id="SM00831">
    <property type="entry name" value="Cation_ATPase_N"/>
    <property type="match status" value="1"/>
</dbReference>
<dbReference type="Proteomes" id="UP000642070">
    <property type="component" value="Unassembled WGS sequence"/>
</dbReference>
<feature type="transmembrane region" description="Helical" evidence="10">
    <location>
        <begin position="750"/>
        <end position="769"/>
    </location>
</feature>
<feature type="transmembrane region" description="Helical" evidence="10">
    <location>
        <begin position="246"/>
        <end position="271"/>
    </location>
</feature>
<dbReference type="Pfam" id="PF08282">
    <property type="entry name" value="Hydrolase_3"/>
    <property type="match status" value="1"/>
</dbReference>
<dbReference type="Gene3D" id="1.20.1110.10">
    <property type="entry name" value="Calcium-transporting ATPase, transmembrane domain"/>
    <property type="match status" value="2"/>
</dbReference>
<dbReference type="InterPro" id="IPR018303">
    <property type="entry name" value="ATPase_P-typ_P_site"/>
</dbReference>
<evidence type="ECO:0000256" key="5">
    <source>
        <dbReference type="ARBA" id="ARBA00022967"/>
    </source>
</evidence>
<keyword evidence="2 10" id="KW-0812">Transmembrane</keyword>
<dbReference type="GO" id="GO:0005886">
    <property type="term" value="C:plasma membrane"/>
    <property type="evidence" value="ECO:0007669"/>
    <property type="project" value="UniProtKB-SubCell"/>
</dbReference>
<dbReference type="InterPro" id="IPR008250">
    <property type="entry name" value="ATPase_P-typ_transduc_dom_A_sf"/>
</dbReference>
<feature type="transmembrane region" description="Helical" evidence="10">
    <location>
        <begin position="651"/>
        <end position="674"/>
    </location>
</feature>
<feature type="transmembrane region" description="Helical" evidence="10">
    <location>
        <begin position="68"/>
        <end position="89"/>
    </location>
</feature>
<dbReference type="InterPro" id="IPR006068">
    <property type="entry name" value="ATPase_P-typ_cation-transptr_C"/>
</dbReference>
<keyword evidence="3" id="KW-0547">Nucleotide-binding</keyword>
<proteinExistence type="predicted"/>
<comment type="subcellular location">
    <subcellularLocation>
        <location evidence="1">Cell membrane</location>
        <topology evidence="1">Multi-pass membrane protein</topology>
    </subcellularLocation>
</comment>
<name>A0A917X5B4_9ACTN</name>
<evidence type="ECO:0000256" key="1">
    <source>
        <dbReference type="ARBA" id="ARBA00004651"/>
    </source>
</evidence>
<dbReference type="PROSITE" id="PS00154">
    <property type="entry name" value="ATPASE_E1_E2"/>
    <property type="match status" value="1"/>
</dbReference>
<sequence>MTTTTSAPAGLTTARAAEIRSTTGRNELPAARPPSVAGRIVAQLRDPLIIVLLAAMAVTAVLRDVADLAVIALVIVLNTTIGVIQEIRADRAVAALRRMAAPLARVRRDGADAVLPAGELVPGDLVRVEAGDVVPADLRVVEAVRLTTDESALTGESMTVARAAGEELSAGSVTATGRAIGVVVRTGTDSALGRIAALVAGQPRRATPLQRRLAGLGKVLAVVAVALSAVVFAVGVLRGQPVTEMLLAAVSLTVAAVPESLPAVVTLSLALGAHRMARRSAIVRRLPAVETLGSVTVLATDKTGTLTEGLMSVDRFVLPDGATITFSGRGYDPDGTAEPPPGPDGLELARALVLCTDADLATADGSWTPVGDPMEAALLTAAGRCGVAVALRSRFPRVDEVPFDAERRRMTTVHADPDGGYLVVVKGAPDVLLTGDALGAARLADDGYRVLAVAAAHHDERPGHDRLDDGLRLLGLVVLTDPVREAAPATVAAFHAAGIRPILITGDHPATATAVATRVGLVRPGDDPAAAVYARTRPEEKLTIIERLQREGHVVAMTGDGVNDAPALRRADIGVAMGRGGTEAARQAADLVLADDDLATIGRAIREGRRIYANIRRFLVYALAGGVAEILVMLAGPWLGLAVPLLPAQILWINMITHGLPGVALGGEPAYPGLMRRPPRRPDQAVLGGLTGRIALIGALITATVLGAALWTAHTGGPWRTVLFVTLGLAQLGVALALRVRAGRARNRSLDAAVALSLLLQVAAVWLAPLRDLLGTEPLTVFQLAACAVVAAVPGAVTALATRRAGTNGPVTGAAAAVE</sequence>
<dbReference type="InterPro" id="IPR044492">
    <property type="entry name" value="P_typ_ATPase_HD_dom"/>
</dbReference>
<dbReference type="SFLD" id="SFLDF00027">
    <property type="entry name" value="p-type_atpase"/>
    <property type="match status" value="1"/>
</dbReference>
<dbReference type="InterPro" id="IPR004014">
    <property type="entry name" value="ATPase_P-typ_cation-transptr_N"/>
</dbReference>
<evidence type="ECO:0000256" key="9">
    <source>
        <dbReference type="SAM" id="MobiDB-lite"/>
    </source>
</evidence>
<dbReference type="SUPFAM" id="SSF81653">
    <property type="entry name" value="Calcium ATPase, transduction domain A"/>
    <property type="match status" value="1"/>
</dbReference>
<keyword evidence="6 10" id="KW-1133">Transmembrane helix</keyword>
<dbReference type="GO" id="GO:0005524">
    <property type="term" value="F:ATP binding"/>
    <property type="evidence" value="ECO:0007669"/>
    <property type="project" value="UniProtKB-KW"/>
</dbReference>
<dbReference type="Pfam" id="PF00122">
    <property type="entry name" value="E1-E2_ATPase"/>
    <property type="match status" value="1"/>
</dbReference>
<comment type="caution">
    <text evidence="12">The sequence shown here is derived from an EMBL/GenBank/DDBJ whole genome shotgun (WGS) entry which is preliminary data.</text>
</comment>
<dbReference type="InterPro" id="IPR059000">
    <property type="entry name" value="ATPase_P-type_domA"/>
</dbReference>
<feature type="transmembrane region" description="Helical" evidence="10">
    <location>
        <begin position="618"/>
        <end position="639"/>
    </location>
</feature>
<dbReference type="SFLD" id="SFLDS00003">
    <property type="entry name" value="Haloacid_Dehalogenase"/>
    <property type="match status" value="1"/>
</dbReference>
<dbReference type="InterPro" id="IPR023298">
    <property type="entry name" value="ATPase_P-typ_TM_dom_sf"/>
</dbReference>
<evidence type="ECO:0000256" key="7">
    <source>
        <dbReference type="ARBA" id="ARBA00023136"/>
    </source>
</evidence>
<reference evidence="12" key="1">
    <citation type="journal article" date="2014" name="Int. J. Syst. Evol. Microbiol.">
        <title>Complete genome sequence of Corynebacterium casei LMG S-19264T (=DSM 44701T), isolated from a smear-ripened cheese.</title>
        <authorList>
            <consortium name="US DOE Joint Genome Institute (JGI-PGF)"/>
            <person name="Walter F."/>
            <person name="Albersmeier A."/>
            <person name="Kalinowski J."/>
            <person name="Ruckert C."/>
        </authorList>
    </citation>
    <scope>NUCLEOTIDE SEQUENCE</scope>
    <source>
        <strain evidence="12">JCM 19831</strain>
    </source>
</reference>
<feature type="transmembrane region" description="Helical" evidence="10">
    <location>
        <begin position="719"/>
        <end position="738"/>
    </location>
</feature>
<dbReference type="PRINTS" id="PR00119">
    <property type="entry name" value="CATATPASE"/>
</dbReference>
<dbReference type="SUPFAM" id="SSF81660">
    <property type="entry name" value="Metal cation-transporting ATPase, ATP-binding domain N"/>
    <property type="match status" value="1"/>
</dbReference>
<dbReference type="Gene3D" id="2.70.150.10">
    <property type="entry name" value="Calcium-transporting ATPase, cytoplasmic transduction domain A"/>
    <property type="match status" value="1"/>
</dbReference>
<dbReference type="Pfam" id="PF00689">
    <property type="entry name" value="Cation_ATPase_C"/>
    <property type="match status" value="1"/>
</dbReference>
<feature type="domain" description="Cation-transporting P-type ATPase N-terminal" evidence="11">
    <location>
        <begin position="1"/>
        <end position="64"/>
    </location>
</feature>
<keyword evidence="5" id="KW-1278">Translocase</keyword>
<evidence type="ECO:0000256" key="6">
    <source>
        <dbReference type="ARBA" id="ARBA00022989"/>
    </source>
</evidence>
<dbReference type="Gene3D" id="3.40.1110.10">
    <property type="entry name" value="Calcium-transporting ATPase, cytoplasmic domain N"/>
    <property type="match status" value="2"/>
</dbReference>
<dbReference type="SUPFAM" id="SSF81665">
    <property type="entry name" value="Calcium ATPase, transmembrane domain M"/>
    <property type="match status" value="1"/>
</dbReference>
<accession>A0A917X5B4</accession>
<dbReference type="EMBL" id="BMPI01000057">
    <property type="protein sequence ID" value="GGM68057.1"/>
    <property type="molecule type" value="Genomic_DNA"/>
</dbReference>
<evidence type="ECO:0000259" key="11">
    <source>
        <dbReference type="SMART" id="SM00831"/>
    </source>
</evidence>
<reference evidence="12" key="2">
    <citation type="submission" date="2020-09" db="EMBL/GenBank/DDBJ databases">
        <authorList>
            <person name="Sun Q."/>
            <person name="Ohkuma M."/>
        </authorList>
    </citation>
    <scope>NUCLEOTIDE SEQUENCE</scope>
    <source>
        <strain evidence="12">JCM 19831</strain>
    </source>
</reference>
<feature type="compositionally biased region" description="Low complexity" evidence="9">
    <location>
        <begin position="1"/>
        <end position="14"/>
    </location>
</feature>
<feature type="region of interest" description="Disordered" evidence="9">
    <location>
        <begin position="1"/>
        <end position="32"/>
    </location>
</feature>
<dbReference type="NCBIfam" id="TIGR01494">
    <property type="entry name" value="ATPase_P-type"/>
    <property type="match status" value="2"/>
</dbReference>
<dbReference type="AlphaFoldDB" id="A0A917X5B4"/>
<feature type="transmembrane region" description="Helical" evidence="10">
    <location>
        <begin position="694"/>
        <end position="713"/>
    </location>
</feature>
<dbReference type="PANTHER" id="PTHR42861">
    <property type="entry name" value="CALCIUM-TRANSPORTING ATPASE"/>
    <property type="match status" value="1"/>
</dbReference>
<feature type="transmembrane region" description="Helical" evidence="10">
    <location>
        <begin position="213"/>
        <end position="234"/>
    </location>
</feature>
<dbReference type="PRINTS" id="PR00120">
    <property type="entry name" value="HATPASE"/>
</dbReference>
<protein>
    <submittedName>
        <fullName evidence="12">ATPase</fullName>
    </submittedName>
</protein>
<keyword evidence="7 10" id="KW-0472">Membrane</keyword>
<evidence type="ECO:0000256" key="2">
    <source>
        <dbReference type="ARBA" id="ARBA00022692"/>
    </source>
</evidence>
<dbReference type="InterPro" id="IPR023299">
    <property type="entry name" value="ATPase_P-typ_cyto_dom_N"/>
</dbReference>
<dbReference type="Pfam" id="PF13246">
    <property type="entry name" value="Cation_ATPase"/>
    <property type="match status" value="1"/>
</dbReference>
<dbReference type="Pfam" id="PF00690">
    <property type="entry name" value="Cation_ATPase_N"/>
    <property type="match status" value="1"/>
</dbReference>
<keyword evidence="13" id="KW-1185">Reference proteome</keyword>
<evidence type="ECO:0000256" key="3">
    <source>
        <dbReference type="ARBA" id="ARBA00022741"/>
    </source>
</evidence>
<comment type="catalytic activity">
    <reaction evidence="8">
        <text>ATP + H2O = ADP + phosphate + H(+)</text>
        <dbReference type="Rhea" id="RHEA:13065"/>
        <dbReference type="ChEBI" id="CHEBI:15377"/>
        <dbReference type="ChEBI" id="CHEBI:15378"/>
        <dbReference type="ChEBI" id="CHEBI:30616"/>
        <dbReference type="ChEBI" id="CHEBI:43474"/>
        <dbReference type="ChEBI" id="CHEBI:456216"/>
    </reaction>
</comment>
<evidence type="ECO:0000256" key="10">
    <source>
        <dbReference type="SAM" id="Phobius"/>
    </source>
</evidence>
<dbReference type="RefSeq" id="WP_190255490.1">
    <property type="nucleotide sequence ID" value="NZ_BMPI01000057.1"/>
</dbReference>
<evidence type="ECO:0000256" key="4">
    <source>
        <dbReference type="ARBA" id="ARBA00022840"/>
    </source>
</evidence>
<dbReference type="Gene3D" id="3.40.50.1000">
    <property type="entry name" value="HAD superfamily/HAD-like"/>
    <property type="match status" value="2"/>
</dbReference>